<reference evidence="5 6" key="1">
    <citation type="journal article" date="2013" name="Genome Announc.">
        <title>Draft Genome Sequence of the Methanotrophic Gammaproteobacterium Methyloglobulus morosus DSM 22980 Strain KoM1.</title>
        <authorList>
            <person name="Poehlein A."/>
            <person name="Deutzmann J.S."/>
            <person name="Daniel R."/>
            <person name="Simeonova D.D."/>
        </authorList>
    </citation>
    <scope>NUCLEOTIDE SEQUENCE [LARGE SCALE GENOMIC DNA]</scope>
    <source>
        <strain evidence="5 6">KoM1</strain>
    </source>
</reference>
<dbReference type="AlphaFoldDB" id="V5C2G4"/>
<gene>
    <name evidence="5" type="ORF">MGMO_116c00230</name>
</gene>
<dbReference type="GO" id="GO:0043565">
    <property type="term" value="F:sequence-specific DNA binding"/>
    <property type="evidence" value="ECO:0007669"/>
    <property type="project" value="InterPro"/>
</dbReference>
<dbReference type="EMBL" id="AYLO01000109">
    <property type="protein sequence ID" value="ESS70993.1"/>
    <property type="molecule type" value="Genomic_DNA"/>
</dbReference>
<dbReference type="InterPro" id="IPR050207">
    <property type="entry name" value="Trans_regulatory_Fis"/>
</dbReference>
<comment type="caution">
    <text evidence="5">The sequence shown here is derived from an EMBL/GenBank/DDBJ whole genome shotgun (WGS) entry which is preliminary data.</text>
</comment>
<evidence type="ECO:0000256" key="1">
    <source>
        <dbReference type="ARBA" id="ARBA00008559"/>
    </source>
</evidence>
<evidence type="ECO:0000256" key="2">
    <source>
        <dbReference type="ARBA" id="ARBA00023125"/>
    </source>
</evidence>
<evidence type="ECO:0000313" key="6">
    <source>
        <dbReference type="Proteomes" id="UP000017842"/>
    </source>
</evidence>
<dbReference type="SUPFAM" id="SSF46689">
    <property type="entry name" value="Homeodomain-like"/>
    <property type="match status" value="1"/>
</dbReference>
<dbReference type="Proteomes" id="UP000017842">
    <property type="component" value="Unassembled WGS sequence"/>
</dbReference>
<dbReference type="GO" id="GO:0006355">
    <property type="term" value="P:regulation of DNA-templated transcription"/>
    <property type="evidence" value="ECO:0007669"/>
    <property type="project" value="InterPro"/>
</dbReference>
<organism evidence="5 6">
    <name type="scientific">Methyloglobulus morosus KoM1</name>
    <dbReference type="NCBI Taxonomy" id="1116472"/>
    <lineage>
        <taxon>Bacteria</taxon>
        <taxon>Pseudomonadati</taxon>
        <taxon>Pseudomonadota</taxon>
        <taxon>Gammaproteobacteria</taxon>
        <taxon>Methylococcales</taxon>
        <taxon>Methylococcaceae</taxon>
        <taxon>Methyloglobulus</taxon>
    </lineage>
</organism>
<dbReference type="InterPro" id="IPR009057">
    <property type="entry name" value="Homeodomain-like_sf"/>
</dbReference>
<dbReference type="PRINTS" id="PR01590">
    <property type="entry name" value="HTHFIS"/>
</dbReference>
<protein>
    <recommendedName>
        <fullName evidence="3">Putative Fis-like DNA-binding protein</fullName>
    </recommendedName>
</protein>
<comment type="similarity">
    <text evidence="1">Belongs to the transcriptional regulatory Fis family.</text>
</comment>
<evidence type="ECO:0000259" key="4">
    <source>
        <dbReference type="Pfam" id="PF02954"/>
    </source>
</evidence>
<dbReference type="STRING" id="1116472.MGMO_116c00230"/>
<dbReference type="PIRSF" id="PIRSF002097">
    <property type="entry name" value="DNA-binding_Fis"/>
    <property type="match status" value="1"/>
</dbReference>
<sequence>MLQAMATFVQGNEPIETSDHVTLCTPLSVHVKGTVSRYLEQLHGHDVNDLYSMVMAEVEKPLLEATLEHSGHNQSKAAKALGLSRSTLRKKMDIYGLS</sequence>
<evidence type="ECO:0000256" key="3">
    <source>
        <dbReference type="ARBA" id="ARBA00029540"/>
    </source>
</evidence>
<keyword evidence="6" id="KW-1185">Reference proteome</keyword>
<dbReference type="PANTHER" id="PTHR47918:SF1">
    <property type="entry name" value="DNA-BINDING PROTEIN FIS"/>
    <property type="match status" value="1"/>
</dbReference>
<dbReference type="Pfam" id="PF02954">
    <property type="entry name" value="HTH_8"/>
    <property type="match status" value="1"/>
</dbReference>
<keyword evidence="2" id="KW-0238">DNA-binding</keyword>
<dbReference type="eggNOG" id="COG2901">
    <property type="taxonomic scope" value="Bacteria"/>
</dbReference>
<dbReference type="InterPro" id="IPR005412">
    <property type="entry name" value="Fis_DNA-bd"/>
</dbReference>
<feature type="domain" description="DNA binding HTH" evidence="4">
    <location>
        <begin position="55"/>
        <end position="93"/>
    </location>
</feature>
<dbReference type="InterPro" id="IPR002197">
    <property type="entry name" value="HTH_Fis"/>
</dbReference>
<accession>V5C2G4</accession>
<dbReference type="PANTHER" id="PTHR47918">
    <property type="entry name" value="DNA-BINDING PROTEIN FIS"/>
    <property type="match status" value="1"/>
</dbReference>
<name>V5C2G4_9GAMM</name>
<dbReference type="Gene3D" id="1.10.10.60">
    <property type="entry name" value="Homeodomain-like"/>
    <property type="match status" value="1"/>
</dbReference>
<proteinExistence type="inferred from homology"/>
<dbReference type="PRINTS" id="PR01591">
    <property type="entry name" value="DNABINDNGFIS"/>
</dbReference>
<evidence type="ECO:0000313" key="5">
    <source>
        <dbReference type="EMBL" id="ESS70993.1"/>
    </source>
</evidence>